<keyword evidence="2" id="KW-1185">Reference proteome</keyword>
<gene>
    <name evidence="1" type="ORF">L3Q82_010072</name>
</gene>
<dbReference type="EMBL" id="CM041542">
    <property type="protein sequence ID" value="KAI3365023.1"/>
    <property type="molecule type" value="Genomic_DNA"/>
</dbReference>
<comment type="caution">
    <text evidence="1">The sequence shown here is derived from an EMBL/GenBank/DDBJ whole genome shotgun (WGS) entry which is preliminary data.</text>
</comment>
<protein>
    <submittedName>
        <fullName evidence="1">Uncharacterized protein</fullName>
    </submittedName>
</protein>
<evidence type="ECO:0000313" key="1">
    <source>
        <dbReference type="EMBL" id="KAI3365023.1"/>
    </source>
</evidence>
<reference evidence="1" key="1">
    <citation type="submission" date="2022-04" db="EMBL/GenBank/DDBJ databases">
        <title>Jade perch genome.</title>
        <authorList>
            <person name="Chao B."/>
        </authorList>
    </citation>
    <scope>NUCLEOTIDE SEQUENCE</scope>
    <source>
        <strain evidence="1">CB-2022</strain>
    </source>
</reference>
<dbReference type="Proteomes" id="UP000831701">
    <property type="component" value="Chromosome 12"/>
</dbReference>
<accession>A0ACB8WC32</accession>
<proteinExistence type="predicted"/>
<name>A0ACB8WC32_9TELE</name>
<sequence>MWAGLKTLTDYKKKISSAEVMSASLPDELEHFLCTLRAPLQLWRLLDLTASPAELSRCVQTSWQRLRRHFQPLTAPVCSPHMLQGDHHCPQENPTILCLNDDHPVASPPPP</sequence>
<evidence type="ECO:0000313" key="2">
    <source>
        <dbReference type="Proteomes" id="UP000831701"/>
    </source>
</evidence>
<organism evidence="1 2">
    <name type="scientific">Scortum barcoo</name>
    <name type="common">barcoo grunter</name>
    <dbReference type="NCBI Taxonomy" id="214431"/>
    <lineage>
        <taxon>Eukaryota</taxon>
        <taxon>Metazoa</taxon>
        <taxon>Chordata</taxon>
        <taxon>Craniata</taxon>
        <taxon>Vertebrata</taxon>
        <taxon>Euteleostomi</taxon>
        <taxon>Actinopterygii</taxon>
        <taxon>Neopterygii</taxon>
        <taxon>Teleostei</taxon>
        <taxon>Neoteleostei</taxon>
        <taxon>Acanthomorphata</taxon>
        <taxon>Eupercaria</taxon>
        <taxon>Centrarchiformes</taxon>
        <taxon>Terapontoidei</taxon>
        <taxon>Terapontidae</taxon>
        <taxon>Scortum</taxon>
    </lineage>
</organism>